<comment type="caution">
    <text evidence="2">The sequence shown here is derived from an EMBL/GenBank/DDBJ whole genome shotgun (WGS) entry which is preliminary data.</text>
</comment>
<protein>
    <submittedName>
        <fullName evidence="2">4-carboxy-4-hydroxy-2-oxoadipate aldolase/oxaloacetate decarboxylase</fullName>
    </submittedName>
</protein>
<sequence length="221" mass="23398">MHQMDEAGRAALERACAELAELGVATVYEASGRQGLIDIPLQPLSPGSRVAGPALTVLCGQGDNLMVHAVMERVYPGAVLVITMPEPEPVALVGELLAIQAKVRGAAALLVDAAVRDVDELRRMGLPVWARFVRVRGAAKDAVGAIDVPVTVGGARIEPGDVVVLDDDGAVVVARARLEQVLDASRARAEREARLREELLAGKLSYDLHGLRAVVESRARP</sequence>
<gene>
    <name evidence="2" type="ORF">NET02_14170</name>
</gene>
<dbReference type="NCBIfam" id="NF006731">
    <property type="entry name" value="PRK09262.1"/>
    <property type="match status" value="1"/>
</dbReference>
<feature type="binding site" evidence="1">
    <location>
        <begin position="94"/>
        <end position="97"/>
    </location>
    <ligand>
        <name>substrate</name>
    </ligand>
</feature>
<organism evidence="2 3">
    <name type="scientific">Thermalbibacter longus</name>
    <dbReference type="NCBI Taxonomy" id="2951981"/>
    <lineage>
        <taxon>Bacteria</taxon>
        <taxon>Pseudomonadati</taxon>
        <taxon>Thermomicrobiota</taxon>
        <taxon>Thermomicrobia</taxon>
        <taxon>Thermomicrobiales</taxon>
        <taxon>Thermomicrobiaceae</taxon>
        <taxon>Thermalbibacter</taxon>
    </lineage>
</organism>
<dbReference type="GO" id="GO:0046872">
    <property type="term" value="F:metal ion binding"/>
    <property type="evidence" value="ECO:0007669"/>
    <property type="project" value="UniProtKB-KW"/>
</dbReference>
<keyword evidence="3" id="KW-1185">Reference proteome</keyword>
<feature type="binding site" evidence="1">
    <location>
        <position position="117"/>
    </location>
    <ligand>
        <name>Mg(2+)</name>
        <dbReference type="ChEBI" id="CHEBI:18420"/>
    </ligand>
</feature>
<dbReference type="Gene3D" id="3.50.30.40">
    <property type="entry name" value="Ribonuclease E inhibitor RraA/RraA-like"/>
    <property type="match status" value="1"/>
</dbReference>
<dbReference type="InterPro" id="IPR005493">
    <property type="entry name" value="RraA/RraA-like"/>
</dbReference>
<dbReference type="PANTHER" id="PTHR33254">
    <property type="entry name" value="4-HYDROXY-4-METHYL-2-OXOGLUTARATE ALDOLASE 3-RELATED"/>
    <property type="match status" value="1"/>
</dbReference>
<comment type="cofactor">
    <cofactor evidence="1">
        <name>Mg(2+)</name>
        <dbReference type="ChEBI" id="CHEBI:18420"/>
    </cofactor>
</comment>
<keyword evidence="1" id="KW-0460">Magnesium</keyword>
<dbReference type="SUPFAM" id="SSF89562">
    <property type="entry name" value="RraA-like"/>
    <property type="match status" value="1"/>
</dbReference>
<dbReference type="Pfam" id="PF03737">
    <property type="entry name" value="RraA-like"/>
    <property type="match status" value="1"/>
</dbReference>
<dbReference type="CDD" id="cd16841">
    <property type="entry name" value="RraA_family"/>
    <property type="match status" value="1"/>
</dbReference>
<dbReference type="InterPro" id="IPR036704">
    <property type="entry name" value="RraA/RraA-like_sf"/>
</dbReference>
<dbReference type="EMBL" id="JAMSLR010000013">
    <property type="protein sequence ID" value="MCM8750295.1"/>
    <property type="molecule type" value="Genomic_DNA"/>
</dbReference>
<dbReference type="Proteomes" id="UP001165306">
    <property type="component" value="Unassembled WGS sequence"/>
</dbReference>
<reference evidence="2" key="1">
    <citation type="submission" date="2022-06" db="EMBL/GenBank/DDBJ databases">
        <title>CFH 74404 Thermomicrobiaceae sp.</title>
        <authorList>
            <person name="Ming H."/>
            <person name="Li W.-J."/>
            <person name="Zhao Z."/>
        </authorList>
    </citation>
    <scope>NUCLEOTIDE SEQUENCE</scope>
    <source>
        <strain evidence="2">CFH 74404</strain>
    </source>
</reference>
<keyword evidence="1" id="KW-0479">Metal-binding</keyword>
<accession>A0AA41WH18</accession>
<evidence type="ECO:0000256" key="1">
    <source>
        <dbReference type="PIRSR" id="PIRSR605493-1"/>
    </source>
</evidence>
<dbReference type="PANTHER" id="PTHR33254:SF16">
    <property type="entry name" value="BLR3842 PROTEIN"/>
    <property type="match status" value="1"/>
</dbReference>
<feature type="binding site" evidence="1">
    <location>
        <position position="116"/>
    </location>
    <ligand>
        <name>substrate</name>
    </ligand>
</feature>
<evidence type="ECO:0000313" key="3">
    <source>
        <dbReference type="Proteomes" id="UP001165306"/>
    </source>
</evidence>
<proteinExistence type="predicted"/>
<dbReference type="RefSeq" id="WP_284058084.1">
    <property type="nucleotide sequence ID" value="NZ_JAMSLR010000013.1"/>
</dbReference>
<evidence type="ECO:0000313" key="2">
    <source>
        <dbReference type="EMBL" id="MCM8750295.1"/>
    </source>
</evidence>
<name>A0AA41WH18_9BACT</name>
<dbReference type="AlphaFoldDB" id="A0AA41WH18"/>